<dbReference type="PROSITE" id="PS00136">
    <property type="entry name" value="SUBTILASE_ASP"/>
    <property type="match status" value="1"/>
</dbReference>
<dbReference type="PROSITE" id="PS00138">
    <property type="entry name" value="SUBTILASE_SER"/>
    <property type="match status" value="1"/>
</dbReference>
<keyword evidence="8 12" id="KW-1133">Transmembrane helix</keyword>
<dbReference type="InterPro" id="IPR023834">
    <property type="entry name" value="T7SS_pept_S8A_mycosin"/>
</dbReference>
<sequence length="381" mass="38664">MNRWWTVRRGSAAAGAVALGLVAGAVPAGPVRAASIQDRQWHLDYLRVAQAHRLSTGKGVVVAVVDTGVEARHPDLAGRVLDGTDVLTHGDGRTDRNGHGTGVSGIIAASGGRNGALGIAPDARILPVGAPIGAQGTGGLVPEGIRWAVDHGARVINMSFRDKRTTGDMREAVRYALQHDVVLVAAVGNTDQDTAVVSPANIPGVLAVSAFDRKGRIWSGAVHGPQVAIAAPGVDIVTLARDQGGKVGGYVDVPGGTSAAAPMVAGAAALVRARYPEMKAPDVINRLLATATDAGPAGRDEQYGFGRLDLVGALTAKVPAVTANPLGNPAPEPSAEAAADTGSAADRWLRKVLVAASAVAGAGVLAGLLGAVLVRRSRRAR</sequence>
<comment type="similarity">
    <text evidence="2 10 11">Belongs to the peptidase S8 family.</text>
</comment>
<feature type="chain" id="PRO_5038839205" evidence="13">
    <location>
        <begin position="29"/>
        <end position="381"/>
    </location>
</feature>
<dbReference type="EMBL" id="VIWY01000003">
    <property type="protein sequence ID" value="TWG21123.1"/>
    <property type="molecule type" value="Genomic_DNA"/>
</dbReference>
<dbReference type="InterPro" id="IPR000209">
    <property type="entry name" value="Peptidase_S8/S53_dom"/>
</dbReference>
<evidence type="ECO:0000256" key="3">
    <source>
        <dbReference type="ARBA" id="ARBA00022475"/>
    </source>
</evidence>
<proteinExistence type="inferred from homology"/>
<keyword evidence="5 12" id="KW-0812">Transmembrane</keyword>
<organism evidence="15 16">
    <name type="scientific">Actinoplanes teichomyceticus</name>
    <dbReference type="NCBI Taxonomy" id="1867"/>
    <lineage>
        <taxon>Bacteria</taxon>
        <taxon>Bacillati</taxon>
        <taxon>Actinomycetota</taxon>
        <taxon>Actinomycetes</taxon>
        <taxon>Micromonosporales</taxon>
        <taxon>Micromonosporaceae</taxon>
        <taxon>Actinoplanes</taxon>
    </lineage>
</organism>
<protein>
    <submittedName>
        <fullName evidence="15">Type VII secretion-associated serine protease mycosin</fullName>
    </submittedName>
</protein>
<evidence type="ECO:0000256" key="6">
    <source>
        <dbReference type="ARBA" id="ARBA00022801"/>
    </source>
</evidence>
<dbReference type="AlphaFoldDB" id="A0A561WB95"/>
<dbReference type="InterPro" id="IPR023827">
    <property type="entry name" value="Peptidase_S8_Asp-AS"/>
</dbReference>
<evidence type="ECO:0000256" key="9">
    <source>
        <dbReference type="ARBA" id="ARBA00023136"/>
    </source>
</evidence>
<dbReference type="InterPro" id="IPR036852">
    <property type="entry name" value="Peptidase_S8/S53_dom_sf"/>
</dbReference>
<dbReference type="InterPro" id="IPR022398">
    <property type="entry name" value="Peptidase_S8_His-AS"/>
</dbReference>
<dbReference type="GO" id="GO:0006508">
    <property type="term" value="P:proteolysis"/>
    <property type="evidence" value="ECO:0007669"/>
    <property type="project" value="UniProtKB-KW"/>
</dbReference>
<feature type="active site" description="Charge relay system" evidence="10">
    <location>
        <position position="66"/>
    </location>
</feature>
<keyword evidence="4 10" id="KW-0645">Protease</keyword>
<dbReference type="InterPro" id="IPR015500">
    <property type="entry name" value="Peptidase_S8_subtilisin-rel"/>
</dbReference>
<keyword evidence="6 10" id="KW-0378">Hydrolase</keyword>
<evidence type="ECO:0000313" key="15">
    <source>
        <dbReference type="EMBL" id="TWG21123.1"/>
    </source>
</evidence>
<evidence type="ECO:0000256" key="11">
    <source>
        <dbReference type="RuleBase" id="RU003355"/>
    </source>
</evidence>
<dbReference type="SUPFAM" id="SSF52743">
    <property type="entry name" value="Subtilisin-like"/>
    <property type="match status" value="1"/>
</dbReference>
<evidence type="ECO:0000256" key="2">
    <source>
        <dbReference type="ARBA" id="ARBA00011073"/>
    </source>
</evidence>
<dbReference type="InterPro" id="IPR023828">
    <property type="entry name" value="Peptidase_S8_Ser-AS"/>
</dbReference>
<dbReference type="GO" id="GO:0005886">
    <property type="term" value="C:plasma membrane"/>
    <property type="evidence" value="ECO:0007669"/>
    <property type="project" value="UniProtKB-SubCell"/>
</dbReference>
<dbReference type="PROSITE" id="PS00137">
    <property type="entry name" value="SUBTILASE_HIS"/>
    <property type="match status" value="1"/>
</dbReference>
<accession>A0A561WB95</accession>
<evidence type="ECO:0000256" key="7">
    <source>
        <dbReference type="ARBA" id="ARBA00022825"/>
    </source>
</evidence>
<evidence type="ECO:0000256" key="5">
    <source>
        <dbReference type="ARBA" id="ARBA00022692"/>
    </source>
</evidence>
<evidence type="ECO:0000256" key="10">
    <source>
        <dbReference type="PROSITE-ProRule" id="PRU01240"/>
    </source>
</evidence>
<dbReference type="PANTHER" id="PTHR43806:SF11">
    <property type="entry name" value="CEREVISIN-RELATED"/>
    <property type="match status" value="1"/>
</dbReference>
<dbReference type="PRINTS" id="PR00723">
    <property type="entry name" value="SUBTILISIN"/>
</dbReference>
<feature type="domain" description="Peptidase S8/S53" evidence="14">
    <location>
        <begin position="57"/>
        <end position="306"/>
    </location>
</feature>
<dbReference type="OrthoDB" id="9798386at2"/>
<dbReference type="Proteomes" id="UP000320239">
    <property type="component" value="Unassembled WGS sequence"/>
</dbReference>
<keyword evidence="16" id="KW-1185">Reference proteome</keyword>
<feature type="transmembrane region" description="Helical" evidence="12">
    <location>
        <begin position="352"/>
        <end position="374"/>
    </location>
</feature>
<dbReference type="Pfam" id="PF00082">
    <property type="entry name" value="Peptidase_S8"/>
    <property type="match status" value="1"/>
</dbReference>
<dbReference type="Gene3D" id="3.40.50.200">
    <property type="entry name" value="Peptidase S8/S53 domain"/>
    <property type="match status" value="1"/>
</dbReference>
<evidence type="ECO:0000256" key="13">
    <source>
        <dbReference type="SAM" id="SignalP"/>
    </source>
</evidence>
<dbReference type="NCBIfam" id="TIGR03921">
    <property type="entry name" value="T7SS_mycosin"/>
    <property type="match status" value="1"/>
</dbReference>
<dbReference type="PROSITE" id="PS51892">
    <property type="entry name" value="SUBTILASE"/>
    <property type="match status" value="1"/>
</dbReference>
<evidence type="ECO:0000313" key="16">
    <source>
        <dbReference type="Proteomes" id="UP000320239"/>
    </source>
</evidence>
<evidence type="ECO:0000256" key="1">
    <source>
        <dbReference type="ARBA" id="ARBA00004162"/>
    </source>
</evidence>
<dbReference type="GO" id="GO:0004252">
    <property type="term" value="F:serine-type endopeptidase activity"/>
    <property type="evidence" value="ECO:0007669"/>
    <property type="project" value="UniProtKB-UniRule"/>
</dbReference>
<evidence type="ECO:0000259" key="14">
    <source>
        <dbReference type="Pfam" id="PF00082"/>
    </source>
</evidence>
<keyword evidence="7 10" id="KW-0720">Serine protease</keyword>
<keyword evidence="13" id="KW-0732">Signal</keyword>
<gene>
    <name evidence="15" type="ORF">FHX34_103653</name>
</gene>
<name>A0A561WB95_ACTTI</name>
<reference evidence="15 16" key="1">
    <citation type="submission" date="2019-06" db="EMBL/GenBank/DDBJ databases">
        <title>Sequencing the genomes of 1000 actinobacteria strains.</title>
        <authorList>
            <person name="Klenk H.-P."/>
        </authorList>
    </citation>
    <scope>NUCLEOTIDE SEQUENCE [LARGE SCALE GENOMIC DNA]</scope>
    <source>
        <strain evidence="15 16">DSM 43866</strain>
    </source>
</reference>
<keyword evidence="9 12" id="KW-0472">Membrane</keyword>
<feature type="active site" description="Charge relay system" evidence="10">
    <location>
        <position position="99"/>
    </location>
</feature>
<evidence type="ECO:0000256" key="12">
    <source>
        <dbReference type="SAM" id="Phobius"/>
    </source>
</evidence>
<feature type="active site" description="Charge relay system" evidence="10">
    <location>
        <position position="258"/>
    </location>
</feature>
<keyword evidence="3" id="KW-1003">Cell membrane</keyword>
<evidence type="ECO:0000256" key="8">
    <source>
        <dbReference type="ARBA" id="ARBA00022989"/>
    </source>
</evidence>
<comment type="caution">
    <text evidence="15">The sequence shown here is derived from an EMBL/GenBank/DDBJ whole genome shotgun (WGS) entry which is preliminary data.</text>
</comment>
<dbReference type="PANTHER" id="PTHR43806">
    <property type="entry name" value="PEPTIDASE S8"/>
    <property type="match status" value="1"/>
</dbReference>
<dbReference type="RefSeq" id="WP_122979792.1">
    <property type="nucleotide sequence ID" value="NZ_BOMX01000116.1"/>
</dbReference>
<comment type="subcellular location">
    <subcellularLocation>
        <location evidence="1">Cell membrane</location>
        <topology evidence="1">Single-pass membrane protein</topology>
    </subcellularLocation>
</comment>
<evidence type="ECO:0000256" key="4">
    <source>
        <dbReference type="ARBA" id="ARBA00022670"/>
    </source>
</evidence>
<feature type="signal peptide" evidence="13">
    <location>
        <begin position="1"/>
        <end position="28"/>
    </location>
</feature>
<dbReference type="InterPro" id="IPR050131">
    <property type="entry name" value="Peptidase_S8_subtilisin-like"/>
</dbReference>